<evidence type="ECO:0000313" key="3">
    <source>
        <dbReference type="Proteomes" id="UP000218811"/>
    </source>
</evidence>
<name>A0A2H3J8Y6_WOLCO</name>
<dbReference type="EMBL" id="KB467942">
    <property type="protein sequence ID" value="PCH38676.1"/>
    <property type="molecule type" value="Genomic_DNA"/>
</dbReference>
<feature type="transmembrane region" description="Helical" evidence="1">
    <location>
        <begin position="21"/>
        <end position="41"/>
    </location>
</feature>
<evidence type="ECO:0000313" key="2">
    <source>
        <dbReference type="EMBL" id="PCH38676.1"/>
    </source>
</evidence>
<sequence length="250" mass="28566">MSSCSNPPRCILVIQLMDQSLLLFYEALINLQAYLLAVFAMSQTAVQWYNPIDSHPWISLNDAPPPVPVSNDSEIACGNPLSIGETVHHKRQRLPQCIYTPQNTQGQLHQKIPITMNGRPGIFISRIFGGHLHIPGHHSLRVLRTIIAVKRHPLELWTQWPGYEEYAKQFNIKSMSDGHAIPITLNTLIQKIARKTRHFLEVHPMCGPDSVVLKYPYWNVGVDNIWFDQLYFVELLVVSRVQLIFDVITT</sequence>
<keyword evidence="3" id="KW-1185">Reference proteome</keyword>
<keyword evidence="1" id="KW-0472">Membrane</keyword>
<evidence type="ECO:0000256" key="1">
    <source>
        <dbReference type="SAM" id="Phobius"/>
    </source>
</evidence>
<proteinExistence type="predicted"/>
<reference evidence="2 3" key="1">
    <citation type="journal article" date="2012" name="Science">
        <title>The Paleozoic origin of enzymatic lignin decomposition reconstructed from 31 fungal genomes.</title>
        <authorList>
            <person name="Floudas D."/>
            <person name="Binder M."/>
            <person name="Riley R."/>
            <person name="Barry K."/>
            <person name="Blanchette R.A."/>
            <person name="Henrissat B."/>
            <person name="Martinez A.T."/>
            <person name="Otillar R."/>
            <person name="Spatafora J.W."/>
            <person name="Yadav J.S."/>
            <person name="Aerts A."/>
            <person name="Benoit I."/>
            <person name="Boyd A."/>
            <person name="Carlson A."/>
            <person name="Copeland A."/>
            <person name="Coutinho P.M."/>
            <person name="de Vries R.P."/>
            <person name="Ferreira P."/>
            <person name="Findley K."/>
            <person name="Foster B."/>
            <person name="Gaskell J."/>
            <person name="Glotzer D."/>
            <person name="Gorecki P."/>
            <person name="Heitman J."/>
            <person name="Hesse C."/>
            <person name="Hori C."/>
            <person name="Igarashi K."/>
            <person name="Jurgens J.A."/>
            <person name="Kallen N."/>
            <person name="Kersten P."/>
            <person name="Kohler A."/>
            <person name="Kuees U."/>
            <person name="Kumar T.K.A."/>
            <person name="Kuo A."/>
            <person name="LaButti K."/>
            <person name="Larrondo L.F."/>
            <person name="Lindquist E."/>
            <person name="Ling A."/>
            <person name="Lombard V."/>
            <person name="Lucas S."/>
            <person name="Lundell T."/>
            <person name="Martin R."/>
            <person name="McLaughlin D.J."/>
            <person name="Morgenstern I."/>
            <person name="Morin E."/>
            <person name="Murat C."/>
            <person name="Nagy L.G."/>
            <person name="Nolan M."/>
            <person name="Ohm R.A."/>
            <person name="Patyshakuliyeva A."/>
            <person name="Rokas A."/>
            <person name="Ruiz-Duenas F.J."/>
            <person name="Sabat G."/>
            <person name="Salamov A."/>
            <person name="Samejima M."/>
            <person name="Schmutz J."/>
            <person name="Slot J.C."/>
            <person name="St John F."/>
            <person name="Stenlid J."/>
            <person name="Sun H."/>
            <person name="Sun S."/>
            <person name="Syed K."/>
            <person name="Tsang A."/>
            <person name="Wiebenga A."/>
            <person name="Young D."/>
            <person name="Pisabarro A."/>
            <person name="Eastwood D.C."/>
            <person name="Martin F."/>
            <person name="Cullen D."/>
            <person name="Grigoriev I.V."/>
            <person name="Hibbett D.S."/>
        </authorList>
    </citation>
    <scope>NUCLEOTIDE SEQUENCE [LARGE SCALE GENOMIC DNA]</scope>
    <source>
        <strain evidence="2 3">MD-104</strain>
    </source>
</reference>
<dbReference type="AlphaFoldDB" id="A0A2H3J8Y6"/>
<keyword evidence="1" id="KW-0812">Transmembrane</keyword>
<dbReference type="Proteomes" id="UP000218811">
    <property type="component" value="Unassembled WGS sequence"/>
</dbReference>
<keyword evidence="1" id="KW-1133">Transmembrane helix</keyword>
<accession>A0A2H3J8Y6</accession>
<organism evidence="2 3">
    <name type="scientific">Wolfiporia cocos (strain MD-104)</name>
    <name type="common">Brown rot fungus</name>
    <dbReference type="NCBI Taxonomy" id="742152"/>
    <lineage>
        <taxon>Eukaryota</taxon>
        <taxon>Fungi</taxon>
        <taxon>Dikarya</taxon>
        <taxon>Basidiomycota</taxon>
        <taxon>Agaricomycotina</taxon>
        <taxon>Agaricomycetes</taxon>
        <taxon>Polyporales</taxon>
        <taxon>Phaeolaceae</taxon>
        <taxon>Wolfiporia</taxon>
    </lineage>
</organism>
<gene>
    <name evidence="2" type="ORF">WOLCODRAFT_16004</name>
</gene>
<protein>
    <submittedName>
        <fullName evidence="2">Uncharacterized protein</fullName>
    </submittedName>
</protein>